<dbReference type="EMBL" id="JAKLMC020000011">
    <property type="protein sequence ID" value="KAK5953357.1"/>
    <property type="molecule type" value="Genomic_DNA"/>
</dbReference>
<organism evidence="4 5">
    <name type="scientific">Knufia fluminis</name>
    <dbReference type="NCBI Taxonomy" id="191047"/>
    <lineage>
        <taxon>Eukaryota</taxon>
        <taxon>Fungi</taxon>
        <taxon>Dikarya</taxon>
        <taxon>Ascomycota</taxon>
        <taxon>Pezizomycotina</taxon>
        <taxon>Eurotiomycetes</taxon>
        <taxon>Chaetothyriomycetidae</taxon>
        <taxon>Chaetothyriales</taxon>
        <taxon>Trichomeriaceae</taxon>
        <taxon>Knufia</taxon>
    </lineage>
</organism>
<feature type="domain" description="Nephrocystin 3-like N-terminal" evidence="2">
    <location>
        <begin position="80"/>
        <end position="257"/>
    </location>
</feature>
<name>A0AAN8I3Y6_9EURO</name>
<feature type="domain" description="DUF7791" evidence="3">
    <location>
        <begin position="392"/>
        <end position="475"/>
    </location>
</feature>
<sequence>MDDVSALVPIDRGFGPQQQVLGHTYGDINVYGTAQLGDRYDVHLPSHVTIVDHHQRLLESLRFSKMNARLNSIAESHSETFQWIFEESTENKWDSFTDWLQSGQEIYLIEGKAGSGKSTLMKFICNHERTTTLLSGLDTTPPLVLCHFLWLAGSLLQRSYRGLLACLLFQLVECSSVADINFVLETNEHRSKRSLADWSDVALESCLLGALQAVPIPTLVFIDGLDEFDEAERPIRLVKFIHKLKCVNNVKICVSSRPTLWLPQLSPIAKTLRLQDLTYWDIKRFAGDVLQAEFDFYCADLTKTETDEILEVIRQQAEGVFLWVKYALHSLSEGFSGMDDIRTLKERLLELPKGMQELYEHIWRRHENCNANHRVEAAIFFNCAPYIGSLTTLELAVIMDEPLQRHFRDKAAPFPSSLLKQKCSQIERKLMVRTGGLLLLEAAPKGQIERTPSATTRIAFLHRTVRDFLFETEYGRSIVALPNKDMAYIHQSRLMAYMVPLIQDSVPPNVLDALEMSDWLAYWDGAHQLPVPLETLCWIDRAYETLTRYDYPASSLGTDELRYRTDSNAHDFTSLMILHGAFECAKTFIKDRELSSSYLGRLLAYSFVSSKYHVLVDSDSARGWVQFVKHLINYGSDLVGKQVVSITVQKDGEGHCRRMMVCPPLSLLVRTMLEFMVWEPLYLVSLMDWVMPAAINVIPDSTVIQVTIVDHSSAPLLLKPLQIVGRLLYSMDVHVGKLYSVLQELVGSCEQIVTDLYWPKLINQISTAVTNIHNVMVRVGDHDSWEGIEPNDEVKSLILGGVHDDCEGTHDDYEHELARRLKAVSKTNEQGDVLEMLEERGLILPKDTEYIPWDINAYASKYTCEPRANPASGA</sequence>
<dbReference type="InterPro" id="IPR056884">
    <property type="entry name" value="NPHP3-like_N"/>
</dbReference>
<keyword evidence="5" id="KW-1185">Reference proteome</keyword>
<evidence type="ECO:0008006" key="6">
    <source>
        <dbReference type="Google" id="ProtNLM"/>
    </source>
</evidence>
<dbReference type="Pfam" id="PF25053">
    <property type="entry name" value="DUF7791"/>
    <property type="match status" value="1"/>
</dbReference>
<evidence type="ECO:0000313" key="4">
    <source>
        <dbReference type="EMBL" id="KAK5953357.1"/>
    </source>
</evidence>
<keyword evidence="1" id="KW-0677">Repeat</keyword>
<dbReference type="SUPFAM" id="SSF52540">
    <property type="entry name" value="P-loop containing nucleoside triphosphate hydrolases"/>
    <property type="match status" value="1"/>
</dbReference>
<dbReference type="Gene3D" id="3.40.50.300">
    <property type="entry name" value="P-loop containing nucleotide triphosphate hydrolases"/>
    <property type="match status" value="1"/>
</dbReference>
<proteinExistence type="predicted"/>
<dbReference type="PANTHER" id="PTHR10039:SF5">
    <property type="entry name" value="NACHT DOMAIN-CONTAINING PROTEIN"/>
    <property type="match status" value="1"/>
</dbReference>
<dbReference type="Pfam" id="PF24883">
    <property type="entry name" value="NPHP3_N"/>
    <property type="match status" value="1"/>
</dbReference>
<dbReference type="PANTHER" id="PTHR10039">
    <property type="entry name" value="AMELOGENIN"/>
    <property type="match status" value="1"/>
</dbReference>
<dbReference type="Proteomes" id="UP001316803">
    <property type="component" value="Unassembled WGS sequence"/>
</dbReference>
<dbReference type="InterPro" id="IPR027417">
    <property type="entry name" value="P-loop_NTPase"/>
</dbReference>
<gene>
    <name evidence="4" type="ORF">OHC33_005301</name>
</gene>
<accession>A0AAN8I3Y6</accession>
<evidence type="ECO:0000259" key="3">
    <source>
        <dbReference type="Pfam" id="PF25053"/>
    </source>
</evidence>
<evidence type="ECO:0000313" key="5">
    <source>
        <dbReference type="Proteomes" id="UP001316803"/>
    </source>
</evidence>
<dbReference type="InterPro" id="IPR056693">
    <property type="entry name" value="DUF7791"/>
</dbReference>
<reference evidence="4 5" key="1">
    <citation type="submission" date="2022-12" db="EMBL/GenBank/DDBJ databases">
        <title>Genomic features and morphological characterization of a novel Knufia sp. strain isolated from spacecraft assembly facility.</title>
        <authorList>
            <person name="Teixeira M."/>
            <person name="Chander A.M."/>
            <person name="Stajich J.E."/>
            <person name="Venkateswaran K."/>
        </authorList>
    </citation>
    <scope>NUCLEOTIDE SEQUENCE [LARGE SCALE GENOMIC DNA]</scope>
    <source>
        <strain evidence="4 5">FJI-L2-BK-P2</strain>
    </source>
</reference>
<comment type="caution">
    <text evidence="4">The sequence shown here is derived from an EMBL/GenBank/DDBJ whole genome shotgun (WGS) entry which is preliminary data.</text>
</comment>
<dbReference type="AlphaFoldDB" id="A0AAN8I3Y6"/>
<protein>
    <recommendedName>
        <fullName evidence="6">NACHT domain-containing protein</fullName>
    </recommendedName>
</protein>
<evidence type="ECO:0000256" key="1">
    <source>
        <dbReference type="ARBA" id="ARBA00022737"/>
    </source>
</evidence>
<evidence type="ECO:0000259" key="2">
    <source>
        <dbReference type="Pfam" id="PF24883"/>
    </source>
</evidence>